<feature type="compositionally biased region" description="Low complexity" evidence="10">
    <location>
        <begin position="383"/>
        <end position="402"/>
    </location>
</feature>
<organism evidence="12 13">
    <name type="scientific">Naegleria fowleri</name>
    <name type="common">Brain eating amoeba</name>
    <dbReference type="NCBI Taxonomy" id="5763"/>
    <lineage>
        <taxon>Eukaryota</taxon>
        <taxon>Discoba</taxon>
        <taxon>Heterolobosea</taxon>
        <taxon>Tetramitia</taxon>
        <taxon>Eutetramitia</taxon>
        <taxon>Vahlkampfiidae</taxon>
        <taxon>Naegleria</taxon>
    </lineage>
</organism>
<feature type="compositionally biased region" description="Low complexity" evidence="10">
    <location>
        <begin position="458"/>
        <end position="469"/>
    </location>
</feature>
<evidence type="ECO:0000256" key="8">
    <source>
        <dbReference type="PROSITE-ProRule" id="PRU10141"/>
    </source>
</evidence>
<keyword evidence="2 9" id="KW-0723">Serine/threonine-protein kinase</keyword>
<evidence type="ECO:0000256" key="9">
    <source>
        <dbReference type="RuleBase" id="RU000304"/>
    </source>
</evidence>
<keyword evidence="4" id="KW-0808">Transferase</keyword>
<accession>A0A6A5B9Z9</accession>
<evidence type="ECO:0000256" key="7">
    <source>
        <dbReference type="ARBA" id="ARBA00022840"/>
    </source>
</evidence>
<sequence>MNRFKLNQLIGAGTYGSVVRAVNKETGEVVAIKKIKRTYSSWEECIKLKEVQTLRKLNHPNIIKLKEVIRENQELYFVFEFMEANLYQVMKDRDKLFSESKIRNIIYQVLQGLAYMHKSGYFHRDMKPENLLVHRDTVKIADFGLAKETRSRPPFTEYVSTRWYRAPEVLMKSQNYNSPIDLWAVGVIMAELYTFRPLFPGRSEPDEIFKICSVLGTPTRETWEEGLKLAASMGMKFPQFVPTPLENIIQNASHEAIQLMTDLLKFDPMKRPTASQALQYPFFQVGISVPIPLKYNINSRVQSGVTRNNNNENQNNAITQSSSNNNNNNGDEVLPLSSMNNFGNNKKPVMNVQYQGVKSYPPYANQQGGLAHHPQPQPIVPFPNYSTRSPNSNSSSSAATSNGNKLFSYSRYKPGVQSSVDKSQVTSRDGRGSSRGGSGLSRKRLQPRRVENQPSHYSSNSTQQTPPSSLYDFSRK</sequence>
<dbReference type="EMBL" id="VFQX01000074">
    <property type="protein sequence ID" value="KAF0971626.1"/>
    <property type="molecule type" value="Genomic_DNA"/>
</dbReference>
<keyword evidence="3" id="KW-0597">Phosphoprotein</keyword>
<evidence type="ECO:0000256" key="10">
    <source>
        <dbReference type="SAM" id="MobiDB-lite"/>
    </source>
</evidence>
<keyword evidence="6" id="KW-0418">Kinase</keyword>
<dbReference type="PROSITE" id="PS00107">
    <property type="entry name" value="PROTEIN_KINASE_ATP"/>
    <property type="match status" value="1"/>
</dbReference>
<dbReference type="InterPro" id="IPR008271">
    <property type="entry name" value="Ser/Thr_kinase_AS"/>
</dbReference>
<evidence type="ECO:0000256" key="5">
    <source>
        <dbReference type="ARBA" id="ARBA00022741"/>
    </source>
</evidence>
<dbReference type="FunFam" id="3.30.200.20:FF:000545">
    <property type="entry name" value="CMGC family protein kinase"/>
    <property type="match status" value="1"/>
</dbReference>
<dbReference type="GeneID" id="68117064"/>
<dbReference type="OMA" id="RDELICV"/>
<dbReference type="Gene3D" id="1.10.510.10">
    <property type="entry name" value="Transferase(Phosphotransferase) domain 1"/>
    <property type="match status" value="1"/>
</dbReference>
<evidence type="ECO:0000256" key="1">
    <source>
        <dbReference type="ARBA" id="ARBA00006485"/>
    </source>
</evidence>
<feature type="region of interest" description="Disordered" evidence="10">
    <location>
        <begin position="360"/>
        <end position="476"/>
    </location>
</feature>
<dbReference type="PROSITE" id="PS00108">
    <property type="entry name" value="PROTEIN_KINASE_ST"/>
    <property type="match status" value="1"/>
</dbReference>
<dbReference type="GO" id="GO:0005524">
    <property type="term" value="F:ATP binding"/>
    <property type="evidence" value="ECO:0007669"/>
    <property type="project" value="UniProtKB-UniRule"/>
</dbReference>
<name>A0A6A5B9Z9_NAEFO</name>
<evidence type="ECO:0000313" key="12">
    <source>
        <dbReference type="EMBL" id="KAF0971626.1"/>
    </source>
</evidence>
<keyword evidence="5 8" id="KW-0547">Nucleotide-binding</keyword>
<feature type="compositionally biased region" description="Polar residues" evidence="10">
    <location>
        <begin position="416"/>
        <end position="426"/>
    </location>
</feature>
<feature type="compositionally biased region" description="Low complexity" evidence="10">
    <location>
        <begin position="308"/>
        <end position="329"/>
    </location>
</feature>
<feature type="domain" description="Protein kinase" evidence="11">
    <location>
        <begin position="4"/>
        <end position="283"/>
    </location>
</feature>
<dbReference type="FunFam" id="1.10.510.10:FF:000104">
    <property type="entry name" value="serine/threonine-protein kinase MAK isoform X1"/>
    <property type="match status" value="1"/>
</dbReference>
<feature type="binding site" evidence="8">
    <location>
        <position position="34"/>
    </location>
    <ligand>
        <name>ATP</name>
        <dbReference type="ChEBI" id="CHEBI:30616"/>
    </ligand>
</feature>
<evidence type="ECO:0000256" key="3">
    <source>
        <dbReference type="ARBA" id="ARBA00022553"/>
    </source>
</evidence>
<dbReference type="Pfam" id="PF00069">
    <property type="entry name" value="Pkinase"/>
    <property type="match status" value="1"/>
</dbReference>
<dbReference type="GO" id="GO:0004674">
    <property type="term" value="F:protein serine/threonine kinase activity"/>
    <property type="evidence" value="ECO:0007669"/>
    <property type="project" value="UniProtKB-KW"/>
</dbReference>
<keyword evidence="7 8" id="KW-0067">ATP-binding</keyword>
<comment type="caution">
    <text evidence="12">The sequence shown here is derived from an EMBL/GenBank/DDBJ whole genome shotgun (WGS) entry which is preliminary data.</text>
</comment>
<dbReference type="InterPro" id="IPR011009">
    <property type="entry name" value="Kinase-like_dom_sf"/>
</dbReference>
<dbReference type="PROSITE" id="PS50011">
    <property type="entry name" value="PROTEIN_KINASE_DOM"/>
    <property type="match status" value="1"/>
</dbReference>
<dbReference type="Proteomes" id="UP000444721">
    <property type="component" value="Unassembled WGS sequence"/>
</dbReference>
<dbReference type="InterPro" id="IPR000719">
    <property type="entry name" value="Prot_kinase_dom"/>
</dbReference>
<dbReference type="OrthoDB" id="2158884at2759"/>
<dbReference type="Gene3D" id="3.30.200.20">
    <property type="entry name" value="Phosphorylase Kinase, domain 1"/>
    <property type="match status" value="1"/>
</dbReference>
<evidence type="ECO:0000256" key="2">
    <source>
        <dbReference type="ARBA" id="ARBA00022527"/>
    </source>
</evidence>
<evidence type="ECO:0000259" key="11">
    <source>
        <dbReference type="PROSITE" id="PS50011"/>
    </source>
</evidence>
<evidence type="ECO:0000256" key="4">
    <source>
        <dbReference type="ARBA" id="ARBA00022679"/>
    </source>
</evidence>
<proteinExistence type="inferred from homology"/>
<dbReference type="InterPro" id="IPR017441">
    <property type="entry name" value="Protein_kinase_ATP_BS"/>
</dbReference>
<protein>
    <recommendedName>
        <fullName evidence="11">Protein kinase domain-containing protein</fullName>
    </recommendedName>
</protein>
<feature type="region of interest" description="Disordered" evidence="10">
    <location>
        <begin position="304"/>
        <end position="347"/>
    </location>
</feature>
<dbReference type="RefSeq" id="XP_044556342.1">
    <property type="nucleotide sequence ID" value="XM_044713851.1"/>
</dbReference>
<reference evidence="12 13" key="1">
    <citation type="journal article" date="2019" name="Sci. Rep.">
        <title>Nanopore sequencing improves the draft genome of the human pathogenic amoeba Naegleria fowleri.</title>
        <authorList>
            <person name="Liechti N."/>
            <person name="Schurch N."/>
            <person name="Bruggmann R."/>
            <person name="Wittwer M."/>
        </authorList>
    </citation>
    <scope>NUCLEOTIDE SEQUENCE [LARGE SCALE GENOMIC DNA]</scope>
    <source>
        <strain evidence="12 13">ATCC 30894</strain>
    </source>
</reference>
<dbReference type="VEuPathDB" id="AmoebaDB:NfTy_080650"/>
<dbReference type="VEuPathDB" id="AmoebaDB:FDP41_009849"/>
<evidence type="ECO:0000256" key="6">
    <source>
        <dbReference type="ARBA" id="ARBA00022777"/>
    </source>
</evidence>
<evidence type="ECO:0000313" key="13">
    <source>
        <dbReference type="Proteomes" id="UP000444721"/>
    </source>
</evidence>
<gene>
    <name evidence="12" type="ORF">FDP41_009849</name>
</gene>
<dbReference type="InterPro" id="IPR050117">
    <property type="entry name" value="MAPK"/>
</dbReference>
<dbReference type="CDD" id="cd07830">
    <property type="entry name" value="STKc_MAK_like"/>
    <property type="match status" value="1"/>
</dbReference>
<dbReference type="SUPFAM" id="SSF56112">
    <property type="entry name" value="Protein kinase-like (PK-like)"/>
    <property type="match status" value="1"/>
</dbReference>
<dbReference type="AlphaFoldDB" id="A0A6A5B9Z9"/>
<dbReference type="VEuPathDB" id="AmoebaDB:NF0092930"/>
<dbReference type="PANTHER" id="PTHR24055">
    <property type="entry name" value="MITOGEN-ACTIVATED PROTEIN KINASE"/>
    <property type="match status" value="1"/>
</dbReference>
<dbReference type="SMART" id="SM00220">
    <property type="entry name" value="S_TKc"/>
    <property type="match status" value="1"/>
</dbReference>
<keyword evidence="13" id="KW-1185">Reference proteome</keyword>
<comment type="similarity">
    <text evidence="1">Belongs to the protein kinase superfamily. CMGC Ser/Thr protein kinase family. CDC2/CDKX subfamily.</text>
</comment>